<accession>A0A1H5UBZ7</accession>
<feature type="domain" description="Glycosyltransferase 2-like" evidence="3">
    <location>
        <begin position="4"/>
        <end position="168"/>
    </location>
</feature>
<reference evidence="4 5" key="1">
    <citation type="submission" date="2016-10" db="EMBL/GenBank/DDBJ databases">
        <authorList>
            <person name="de Groot N.N."/>
        </authorList>
    </citation>
    <scope>NUCLEOTIDE SEQUENCE [LARGE SCALE GENOMIC DNA]</scope>
    <source>
        <strain evidence="4 5">AR32</strain>
    </source>
</reference>
<dbReference type="AlphaFoldDB" id="A0A1H5UBZ7"/>
<dbReference type="EMBL" id="FNUV01000003">
    <property type="protein sequence ID" value="SEF71767.1"/>
    <property type="molecule type" value="Genomic_DNA"/>
</dbReference>
<evidence type="ECO:0000313" key="5">
    <source>
        <dbReference type="Proteomes" id="UP000236735"/>
    </source>
</evidence>
<dbReference type="PANTHER" id="PTHR22916:SF51">
    <property type="entry name" value="GLYCOSYLTRANSFERASE EPSH-RELATED"/>
    <property type="match status" value="1"/>
</dbReference>
<dbReference type="Proteomes" id="UP000236735">
    <property type="component" value="Unassembled WGS sequence"/>
</dbReference>
<organism evidence="4 5">
    <name type="scientific">Xylanibacter ruminicola</name>
    <name type="common">Prevotella ruminicola</name>
    <dbReference type="NCBI Taxonomy" id="839"/>
    <lineage>
        <taxon>Bacteria</taxon>
        <taxon>Pseudomonadati</taxon>
        <taxon>Bacteroidota</taxon>
        <taxon>Bacteroidia</taxon>
        <taxon>Bacteroidales</taxon>
        <taxon>Prevotellaceae</taxon>
        <taxon>Xylanibacter</taxon>
    </lineage>
</organism>
<dbReference type="CDD" id="cd00761">
    <property type="entry name" value="Glyco_tranf_GTA_type"/>
    <property type="match status" value="1"/>
</dbReference>
<evidence type="ECO:0000256" key="1">
    <source>
        <dbReference type="ARBA" id="ARBA00022676"/>
    </source>
</evidence>
<proteinExistence type="predicted"/>
<sequence>MKLSIIIPVYNVETTLNKCIESVVNQDFSDYELILVDDGSPDRCPQICDRWALKSEKISVIHKKNGGLSDARNAGIDVARGKYITFIDSDDYIGEHTFAPVMDYIARNPEVDILEYPAQLFCGAPNHHELAFPEETVYNNMEAYWFQGRAYQHTYAWNKIYKKELFDEVRFPTGVVFEDIYTLYCLLKKASIVATINSGCYYYCYNPKGITATADNSAMRMLLHHHVSIILDTQRRDKDFQAYYMQVVNIQIDVFEMTGEVPILPDIHMNPKYFNGIQKLKSIALNILGIKSLCKLTRLFHNVWRNH</sequence>
<protein>
    <submittedName>
        <fullName evidence="4">Glycosyl transferase family 2</fullName>
    </submittedName>
</protein>
<dbReference type="InterPro" id="IPR001173">
    <property type="entry name" value="Glyco_trans_2-like"/>
</dbReference>
<keyword evidence="2 4" id="KW-0808">Transferase</keyword>
<dbReference type="GO" id="GO:0016758">
    <property type="term" value="F:hexosyltransferase activity"/>
    <property type="evidence" value="ECO:0007669"/>
    <property type="project" value="UniProtKB-ARBA"/>
</dbReference>
<evidence type="ECO:0000259" key="3">
    <source>
        <dbReference type="Pfam" id="PF00535"/>
    </source>
</evidence>
<gene>
    <name evidence="4" type="ORF">SAMN05216354_1331</name>
</gene>
<dbReference type="RefSeq" id="WP_103915470.1">
    <property type="nucleotide sequence ID" value="NZ_FNUV01000003.1"/>
</dbReference>
<evidence type="ECO:0000256" key="2">
    <source>
        <dbReference type="ARBA" id="ARBA00022679"/>
    </source>
</evidence>
<dbReference type="Pfam" id="PF00535">
    <property type="entry name" value="Glycos_transf_2"/>
    <property type="match status" value="1"/>
</dbReference>
<dbReference type="Gene3D" id="3.90.550.10">
    <property type="entry name" value="Spore Coat Polysaccharide Biosynthesis Protein SpsA, Chain A"/>
    <property type="match status" value="1"/>
</dbReference>
<evidence type="ECO:0000313" key="4">
    <source>
        <dbReference type="EMBL" id="SEF71767.1"/>
    </source>
</evidence>
<dbReference type="PANTHER" id="PTHR22916">
    <property type="entry name" value="GLYCOSYLTRANSFERASE"/>
    <property type="match status" value="1"/>
</dbReference>
<keyword evidence="1" id="KW-0328">Glycosyltransferase</keyword>
<name>A0A1H5UBZ7_XYLRU</name>
<dbReference type="SUPFAM" id="SSF53448">
    <property type="entry name" value="Nucleotide-diphospho-sugar transferases"/>
    <property type="match status" value="1"/>
</dbReference>
<dbReference type="InterPro" id="IPR029044">
    <property type="entry name" value="Nucleotide-diphossugar_trans"/>
</dbReference>